<dbReference type="InterPro" id="IPR002347">
    <property type="entry name" value="SDR_fam"/>
</dbReference>
<dbReference type="OrthoDB" id="9781117at2"/>
<accession>A0A7Z0WJG2</accession>
<dbReference type="PANTHER" id="PTHR43490:SF99">
    <property type="entry name" value="SHORT-CHAIN DEHYDROGENASE_REDUCTASE"/>
    <property type="match status" value="1"/>
</dbReference>
<dbReference type="GO" id="GO:0016491">
    <property type="term" value="F:oxidoreductase activity"/>
    <property type="evidence" value="ECO:0007669"/>
    <property type="project" value="UniProtKB-KW"/>
</dbReference>
<dbReference type="PRINTS" id="PR00081">
    <property type="entry name" value="GDHRDH"/>
</dbReference>
<keyword evidence="2" id="KW-0521">NADP</keyword>
<dbReference type="AlphaFoldDB" id="A0A7Z0WJG2"/>
<dbReference type="RefSeq" id="WP_075135293.1">
    <property type="nucleotide sequence ID" value="NZ_MSIF01000013.1"/>
</dbReference>
<keyword evidence="6" id="KW-1185">Reference proteome</keyword>
<dbReference type="Pfam" id="PF00106">
    <property type="entry name" value="adh_short"/>
    <property type="match status" value="1"/>
</dbReference>
<dbReference type="Gene3D" id="3.40.50.720">
    <property type="entry name" value="NAD(P)-binding Rossmann-like Domain"/>
    <property type="match status" value="1"/>
</dbReference>
<comment type="caution">
    <text evidence="5">The sequence shown here is derived from an EMBL/GenBank/DDBJ whole genome shotgun (WGS) entry which is preliminary data.</text>
</comment>
<proteinExistence type="inferred from homology"/>
<dbReference type="Proteomes" id="UP000185696">
    <property type="component" value="Unassembled WGS sequence"/>
</dbReference>
<evidence type="ECO:0000256" key="4">
    <source>
        <dbReference type="RuleBase" id="RU000363"/>
    </source>
</evidence>
<organism evidence="5 6">
    <name type="scientific">Actinophytocola xinjiangensis</name>
    <dbReference type="NCBI Taxonomy" id="485602"/>
    <lineage>
        <taxon>Bacteria</taxon>
        <taxon>Bacillati</taxon>
        <taxon>Actinomycetota</taxon>
        <taxon>Actinomycetes</taxon>
        <taxon>Pseudonocardiales</taxon>
        <taxon>Pseudonocardiaceae</taxon>
    </lineage>
</organism>
<evidence type="ECO:0000256" key="1">
    <source>
        <dbReference type="ARBA" id="ARBA00006484"/>
    </source>
</evidence>
<reference evidence="5 6" key="1">
    <citation type="submission" date="2016-12" db="EMBL/GenBank/DDBJ databases">
        <title>The draft genome sequence of Actinophytocola xinjiangensis.</title>
        <authorList>
            <person name="Wang W."/>
            <person name="Yuan L."/>
        </authorList>
    </citation>
    <scope>NUCLEOTIDE SEQUENCE [LARGE SCALE GENOMIC DNA]</scope>
    <source>
        <strain evidence="5 6">CGMCC 4.4663</strain>
    </source>
</reference>
<evidence type="ECO:0000256" key="2">
    <source>
        <dbReference type="ARBA" id="ARBA00022857"/>
    </source>
</evidence>
<evidence type="ECO:0000256" key="3">
    <source>
        <dbReference type="ARBA" id="ARBA00023002"/>
    </source>
</evidence>
<evidence type="ECO:0000313" key="6">
    <source>
        <dbReference type="Proteomes" id="UP000185696"/>
    </source>
</evidence>
<dbReference type="PROSITE" id="PS00061">
    <property type="entry name" value="ADH_SHORT"/>
    <property type="match status" value="1"/>
</dbReference>
<keyword evidence="3" id="KW-0560">Oxidoreductase</keyword>
<dbReference type="InterPro" id="IPR036291">
    <property type="entry name" value="NAD(P)-bd_dom_sf"/>
</dbReference>
<evidence type="ECO:0000313" key="5">
    <source>
        <dbReference type="EMBL" id="OLF07989.1"/>
    </source>
</evidence>
<dbReference type="PANTHER" id="PTHR43490">
    <property type="entry name" value="(+)-NEOMENTHOL DEHYDROGENASE"/>
    <property type="match status" value="1"/>
</dbReference>
<dbReference type="SUPFAM" id="SSF51735">
    <property type="entry name" value="NAD(P)-binding Rossmann-fold domains"/>
    <property type="match status" value="1"/>
</dbReference>
<name>A0A7Z0WJG2_9PSEU</name>
<protein>
    <submittedName>
        <fullName evidence="5">Dehydrogenase</fullName>
    </submittedName>
</protein>
<sequence length="239" mass="24564">MNERRTALVTGANKGIGFAIAAQLAARGFTVLVGARDATRRAAALSRLTGDVHGVELDVTDEPGVTQAAKEIRTRFGALDVLVNNAGITGDGTQVPGSGGLPEIRRVFDVNVFGVITVTEAMLPLLRPGARVVNVSSSVGSLTDMTAPAGGSLADMPAMLGYPVSKTALNAVTAQYAKHLRHQGILVNAICPGYVATDLNGNDGPRTPDQAATLAVHMATLGPDGPTAAFVDDNGPITW</sequence>
<gene>
    <name evidence="5" type="ORF">BLA60_24255</name>
</gene>
<dbReference type="InterPro" id="IPR020904">
    <property type="entry name" value="Sc_DH/Rdtase_CS"/>
</dbReference>
<dbReference type="EMBL" id="MSIF01000013">
    <property type="protein sequence ID" value="OLF07989.1"/>
    <property type="molecule type" value="Genomic_DNA"/>
</dbReference>
<comment type="similarity">
    <text evidence="1 4">Belongs to the short-chain dehydrogenases/reductases (SDR) family.</text>
</comment>
<dbReference type="PRINTS" id="PR00080">
    <property type="entry name" value="SDRFAMILY"/>
</dbReference>